<name>A0A9X5GVL4_9FIRM</name>
<keyword evidence="7 10" id="KW-1133">Transmembrane helix</keyword>
<feature type="transmembrane region" description="Helical" evidence="10">
    <location>
        <begin position="99"/>
        <end position="119"/>
    </location>
</feature>
<gene>
    <name evidence="11" type="ORF">D5281_22660</name>
</gene>
<organism evidence="11 12">
    <name type="scientific">Parablautia muri</name>
    <dbReference type="NCBI Taxonomy" id="2320879"/>
    <lineage>
        <taxon>Bacteria</taxon>
        <taxon>Bacillati</taxon>
        <taxon>Bacillota</taxon>
        <taxon>Clostridia</taxon>
        <taxon>Lachnospirales</taxon>
        <taxon>Lachnospiraceae</taxon>
        <taxon>Parablautia</taxon>
    </lineage>
</organism>
<sequence>MSGKNSKMELLGSAPIPQALMALGIPIMIGMLINALYNLVDAYFVGGLGESPMGAISIVFPLGQVVVGLGLMFGNGAASYLSRLLGQGDRDTANRAASTALYSSVLIGGVLIVFAAVFLRPVLALLGATDTIMPYALTYGRIYVISCIFNVCNVTMNNIVASEGAAKTTMTALLLGAVLNIGLDPVFIYVLDMGVAGAAIATAISQSFSTLVYLIYVLRKKSAFTFRLQEFKPTRQIYTEILKIGIPTLTFQLLTSLSIALVNRAANGYGDAVIAGMGVVTRVTSMGTLVVFGFLKGFQPIAGFSYGARKFDRLREAVKTSILWSSVFCILVGLLMALFSTQIISQFANGSSDMIAVGRKSLFANGLSFFLFGFYTVYSSLFLALGKGTKGFVLGACRQGICFVPVILLLPKICGINGILYAQPIADAFSAVITIFMAWRLHRELRITEEQICHDK</sequence>
<dbReference type="EMBL" id="QZDT01000075">
    <property type="protein sequence ID" value="NBJ95262.1"/>
    <property type="molecule type" value="Genomic_DNA"/>
</dbReference>
<evidence type="ECO:0000313" key="12">
    <source>
        <dbReference type="Proteomes" id="UP001154420"/>
    </source>
</evidence>
<keyword evidence="8 10" id="KW-0472">Membrane</keyword>
<evidence type="ECO:0000256" key="5">
    <source>
        <dbReference type="ARBA" id="ARBA00022475"/>
    </source>
</evidence>
<feature type="transmembrane region" description="Helical" evidence="10">
    <location>
        <begin position="392"/>
        <end position="413"/>
    </location>
</feature>
<dbReference type="GO" id="GO:0042910">
    <property type="term" value="F:xenobiotic transmembrane transporter activity"/>
    <property type="evidence" value="ECO:0007669"/>
    <property type="project" value="InterPro"/>
</dbReference>
<feature type="transmembrane region" description="Helical" evidence="10">
    <location>
        <begin position="273"/>
        <end position="295"/>
    </location>
</feature>
<dbReference type="Pfam" id="PF01554">
    <property type="entry name" value="MatE"/>
    <property type="match status" value="2"/>
</dbReference>
<evidence type="ECO:0000256" key="4">
    <source>
        <dbReference type="ARBA" id="ARBA00022448"/>
    </source>
</evidence>
<evidence type="ECO:0000256" key="2">
    <source>
        <dbReference type="ARBA" id="ARBA00008417"/>
    </source>
</evidence>
<dbReference type="PIRSF" id="PIRSF006603">
    <property type="entry name" value="DinF"/>
    <property type="match status" value="1"/>
</dbReference>
<evidence type="ECO:0000256" key="8">
    <source>
        <dbReference type="ARBA" id="ARBA00023136"/>
    </source>
</evidence>
<proteinExistence type="inferred from homology"/>
<feature type="transmembrane region" description="Helical" evidence="10">
    <location>
        <begin position="419"/>
        <end position="439"/>
    </location>
</feature>
<keyword evidence="5" id="KW-1003">Cell membrane</keyword>
<keyword evidence="9" id="KW-0046">Antibiotic resistance</keyword>
<dbReference type="PANTHER" id="PTHR43823">
    <property type="entry name" value="SPORULATION PROTEIN YKVU"/>
    <property type="match status" value="1"/>
</dbReference>
<evidence type="ECO:0000256" key="1">
    <source>
        <dbReference type="ARBA" id="ARBA00004651"/>
    </source>
</evidence>
<feature type="transmembrane region" description="Helical" evidence="10">
    <location>
        <begin position="364"/>
        <end position="385"/>
    </location>
</feature>
<dbReference type="GO" id="GO:0005886">
    <property type="term" value="C:plasma membrane"/>
    <property type="evidence" value="ECO:0007669"/>
    <property type="project" value="UniProtKB-SubCell"/>
</dbReference>
<dbReference type="AlphaFoldDB" id="A0A9X5GVL4"/>
<evidence type="ECO:0000256" key="7">
    <source>
        <dbReference type="ARBA" id="ARBA00022989"/>
    </source>
</evidence>
<feature type="transmembrane region" description="Helical" evidence="10">
    <location>
        <begin position="237"/>
        <end position="261"/>
    </location>
</feature>
<dbReference type="NCBIfam" id="TIGR00797">
    <property type="entry name" value="matE"/>
    <property type="match status" value="1"/>
</dbReference>
<dbReference type="Proteomes" id="UP001154420">
    <property type="component" value="Unassembled WGS sequence"/>
</dbReference>
<dbReference type="InterPro" id="IPR051327">
    <property type="entry name" value="MATE_MepA_subfamily"/>
</dbReference>
<dbReference type="PANTHER" id="PTHR43823:SF3">
    <property type="entry name" value="MULTIDRUG EXPORT PROTEIN MEPA"/>
    <property type="match status" value="1"/>
</dbReference>
<feature type="transmembrane region" description="Helical" evidence="10">
    <location>
        <begin position="322"/>
        <end position="344"/>
    </location>
</feature>
<feature type="transmembrane region" description="Helical" evidence="10">
    <location>
        <begin position="139"/>
        <end position="160"/>
    </location>
</feature>
<feature type="transmembrane region" description="Helical" evidence="10">
    <location>
        <begin position="20"/>
        <end position="40"/>
    </location>
</feature>
<protein>
    <recommendedName>
        <fullName evidence="3">Multidrug export protein MepA</fullName>
    </recommendedName>
</protein>
<keyword evidence="6 10" id="KW-0812">Transmembrane</keyword>
<feature type="transmembrane region" description="Helical" evidence="10">
    <location>
        <begin position="197"/>
        <end position="216"/>
    </location>
</feature>
<comment type="subcellular location">
    <subcellularLocation>
        <location evidence="1">Cell membrane</location>
        <topology evidence="1">Multi-pass membrane protein</topology>
    </subcellularLocation>
</comment>
<dbReference type="InterPro" id="IPR002528">
    <property type="entry name" value="MATE_fam"/>
</dbReference>
<evidence type="ECO:0000256" key="3">
    <source>
        <dbReference type="ARBA" id="ARBA00022106"/>
    </source>
</evidence>
<comment type="similarity">
    <text evidence="2">Belongs to the multi antimicrobial extrusion (MATE) (TC 2.A.66.1) family. MepA subfamily.</text>
</comment>
<accession>A0A9X5GVL4</accession>
<dbReference type="RefSeq" id="WP_160562177.1">
    <property type="nucleotide sequence ID" value="NZ_QZDT01000075.1"/>
</dbReference>
<dbReference type="GO" id="GO:0046677">
    <property type="term" value="P:response to antibiotic"/>
    <property type="evidence" value="ECO:0007669"/>
    <property type="project" value="UniProtKB-KW"/>
</dbReference>
<dbReference type="InterPro" id="IPR048279">
    <property type="entry name" value="MdtK-like"/>
</dbReference>
<reference evidence="11" key="1">
    <citation type="submission" date="2018-09" db="EMBL/GenBank/DDBJ databases">
        <title>Murine metabolic-syndrome-specific gut microbial biobank.</title>
        <authorList>
            <person name="Liu C."/>
        </authorList>
    </citation>
    <scope>NUCLEOTIDE SEQUENCE</scope>
    <source>
        <strain evidence="11">D42-62</strain>
    </source>
</reference>
<evidence type="ECO:0000256" key="9">
    <source>
        <dbReference type="ARBA" id="ARBA00023251"/>
    </source>
</evidence>
<keyword evidence="12" id="KW-1185">Reference proteome</keyword>
<evidence type="ECO:0000313" key="11">
    <source>
        <dbReference type="EMBL" id="NBJ95262.1"/>
    </source>
</evidence>
<dbReference type="CDD" id="cd13143">
    <property type="entry name" value="MATE_MepA_like"/>
    <property type="match status" value="1"/>
</dbReference>
<evidence type="ECO:0000256" key="6">
    <source>
        <dbReference type="ARBA" id="ARBA00022692"/>
    </source>
</evidence>
<dbReference type="OrthoDB" id="9811110at2"/>
<evidence type="ECO:0000256" key="10">
    <source>
        <dbReference type="SAM" id="Phobius"/>
    </source>
</evidence>
<dbReference type="GO" id="GO:0015297">
    <property type="term" value="F:antiporter activity"/>
    <property type="evidence" value="ECO:0007669"/>
    <property type="project" value="InterPro"/>
</dbReference>
<comment type="caution">
    <text evidence="11">The sequence shown here is derived from an EMBL/GenBank/DDBJ whole genome shotgun (WGS) entry which is preliminary data.</text>
</comment>
<dbReference type="InterPro" id="IPR045070">
    <property type="entry name" value="MATE_MepA-like"/>
</dbReference>
<keyword evidence="4" id="KW-0813">Transport</keyword>
<feature type="transmembrane region" description="Helical" evidence="10">
    <location>
        <begin position="172"/>
        <end position="191"/>
    </location>
</feature>
<feature type="transmembrane region" description="Helical" evidence="10">
    <location>
        <begin position="52"/>
        <end position="78"/>
    </location>
</feature>